<dbReference type="InterPro" id="IPR031436">
    <property type="entry name" value="TMEM132_C"/>
</dbReference>
<dbReference type="Proteomes" id="UP000001593">
    <property type="component" value="Unassembled WGS sequence"/>
</dbReference>
<accession>A7SG01</accession>
<keyword evidence="5" id="KW-1185">Reference proteome</keyword>
<dbReference type="HOGENOM" id="CLU_371867_0_0_1"/>
<keyword evidence="2" id="KW-0812">Transmembrane</keyword>
<keyword evidence="2" id="KW-0472">Membrane</keyword>
<feature type="transmembrane region" description="Helical" evidence="2">
    <location>
        <begin position="6"/>
        <end position="24"/>
    </location>
</feature>
<dbReference type="EMBL" id="DS469648">
    <property type="protein sequence ID" value="EDO37373.1"/>
    <property type="molecule type" value="Genomic_DNA"/>
</dbReference>
<feature type="region of interest" description="Disordered" evidence="1">
    <location>
        <begin position="524"/>
        <end position="546"/>
    </location>
</feature>
<dbReference type="InParanoid" id="A7SG01"/>
<sequence length="748" mass="83801">MECISNALYALLITACMSLVPGMAHLHKMTREVEPDPASTKFFGVLTRHLQRELRMTAQPLRGKFQGWKCEFRNNSAFLNSFRIKLAKIFNNEITSPFQCNIVNTIASEHVKGARTRISLQTVEQLIGLNYPFVDVRNKCAKVWKPLKERIPLQHPAALLNITVRLHKGTSRKSWLKSLRSKARTVYNIYTQHYKKGRKQRPLIPQRNSPSLMPQYNTIVRMNIVRVSRFNGTIAVVLKLEVSDSRTMHFKSVTPSKAIVDALLTKKHKFLNSLFAARVIAITRAEKEQVSQPYSMTHRDITHLRKLFPEFLKHYYKRLVPLERCLIMLYISSIVQIDLRPTELVYNTFNYIPRKYFCTSRRRQANSNPIVDRSEKYRAGTATPRVYHDVSPSMQSVPVKKPGPKSENTSDTGDTSSKDWLDEEYVEEKKPVSVLEIVLFTVLGLLCIAILAFTVNCVIFALKPKSTDENQPNSAFSKALFRKVPAEDGGDEEPVNVAVNPRIAEGAIAEGACMVITEIDHNIANKSNGGETTHGQSPPKSGCYGEYPSPSLRSCDDLDVQIRPHPDSHLHKGVSTDDLKDLLMGGRTYRHKGTVDGTNQHSNSHNSDSCLHNCTIEDTTLHANNSSLVLEDQGQPSRRNRSNSHNSDSCLHNCTIEDTTLHTNNSSLVLEDQGQPSRRNRSNSHNSDSSDNASEQRTIKEGSGELRIFSGGRKDCGIDCACTGVSCANCTVVVVLDKEGEATGVSSQ</sequence>
<feature type="compositionally biased region" description="Polar residues" evidence="1">
    <location>
        <begin position="406"/>
        <end position="415"/>
    </location>
</feature>
<dbReference type="AlphaFoldDB" id="A7SG01"/>
<reference evidence="4 5" key="1">
    <citation type="journal article" date="2007" name="Science">
        <title>Sea anemone genome reveals ancestral eumetazoan gene repertoire and genomic organization.</title>
        <authorList>
            <person name="Putnam N.H."/>
            <person name="Srivastava M."/>
            <person name="Hellsten U."/>
            <person name="Dirks B."/>
            <person name="Chapman J."/>
            <person name="Salamov A."/>
            <person name="Terry A."/>
            <person name="Shapiro H."/>
            <person name="Lindquist E."/>
            <person name="Kapitonov V.V."/>
            <person name="Jurka J."/>
            <person name="Genikhovich G."/>
            <person name="Grigoriev I.V."/>
            <person name="Lucas S.M."/>
            <person name="Steele R.E."/>
            <person name="Finnerty J.R."/>
            <person name="Technau U."/>
            <person name="Martindale M.Q."/>
            <person name="Rokhsar D.S."/>
        </authorList>
    </citation>
    <scope>NUCLEOTIDE SEQUENCE [LARGE SCALE GENOMIC DNA]</scope>
    <source>
        <strain evidence="5">CH2 X CH6</strain>
    </source>
</reference>
<gene>
    <name evidence="4" type="ORF">NEMVEDRAFT_v1g245017</name>
</gene>
<feature type="compositionally biased region" description="Low complexity" evidence="1">
    <location>
        <begin position="683"/>
        <end position="693"/>
    </location>
</feature>
<feature type="transmembrane region" description="Helical" evidence="2">
    <location>
        <begin position="437"/>
        <end position="462"/>
    </location>
</feature>
<evidence type="ECO:0000256" key="2">
    <source>
        <dbReference type="SAM" id="Phobius"/>
    </source>
</evidence>
<name>A7SG01_NEMVE</name>
<feature type="region of interest" description="Disordered" evidence="1">
    <location>
        <begin position="393"/>
        <end position="419"/>
    </location>
</feature>
<organism evidence="4 5">
    <name type="scientific">Nematostella vectensis</name>
    <name type="common">Starlet sea anemone</name>
    <dbReference type="NCBI Taxonomy" id="45351"/>
    <lineage>
        <taxon>Eukaryota</taxon>
        <taxon>Metazoa</taxon>
        <taxon>Cnidaria</taxon>
        <taxon>Anthozoa</taxon>
        <taxon>Hexacorallia</taxon>
        <taxon>Actiniaria</taxon>
        <taxon>Edwardsiidae</taxon>
        <taxon>Nematostella</taxon>
    </lineage>
</organism>
<feature type="compositionally biased region" description="Polar residues" evidence="1">
    <location>
        <begin position="524"/>
        <end position="539"/>
    </location>
</feature>
<evidence type="ECO:0000313" key="4">
    <source>
        <dbReference type="EMBL" id="EDO37373.1"/>
    </source>
</evidence>
<evidence type="ECO:0000313" key="5">
    <source>
        <dbReference type="Proteomes" id="UP000001593"/>
    </source>
</evidence>
<dbReference type="Pfam" id="PF15706">
    <property type="entry name" value="TMEM132_C"/>
    <property type="match status" value="1"/>
</dbReference>
<keyword evidence="2" id="KW-1133">Transmembrane helix</keyword>
<evidence type="ECO:0000256" key="1">
    <source>
        <dbReference type="SAM" id="MobiDB-lite"/>
    </source>
</evidence>
<feature type="region of interest" description="Disordered" evidence="1">
    <location>
        <begin position="668"/>
        <end position="704"/>
    </location>
</feature>
<proteinExistence type="predicted"/>
<feature type="domain" description="Transmembrane protein TMEM132 C-terminal" evidence="3">
    <location>
        <begin position="417"/>
        <end position="468"/>
    </location>
</feature>
<protein>
    <recommendedName>
        <fullName evidence="3">Transmembrane protein TMEM132 C-terminal domain-containing protein</fullName>
    </recommendedName>
</protein>
<evidence type="ECO:0000259" key="3">
    <source>
        <dbReference type="Pfam" id="PF15706"/>
    </source>
</evidence>